<evidence type="ECO:0000313" key="1">
    <source>
        <dbReference type="EMBL" id="GAG79726.1"/>
    </source>
</evidence>
<sequence>MKPVSLPLPGWRRGLGALQILVLSVVMIVMAYPNHGFAQSGDGQISAQALPDLAAREIKKSRDPVTGGTMVVCTATMVGSARITTPFKVALFIDGAKKGERTLTPPLCYQILSLILTDSTITVL</sequence>
<gene>
    <name evidence="1" type="ORF">S01H4_25803</name>
</gene>
<reference evidence="1" key="1">
    <citation type="journal article" date="2014" name="Front. Microbiol.">
        <title>High frequency of phylogenetically diverse reductive dehalogenase-homologous genes in deep subseafloor sedimentary metagenomes.</title>
        <authorList>
            <person name="Kawai M."/>
            <person name="Futagami T."/>
            <person name="Toyoda A."/>
            <person name="Takaki Y."/>
            <person name="Nishi S."/>
            <person name="Hori S."/>
            <person name="Arai W."/>
            <person name="Tsubouchi T."/>
            <person name="Morono Y."/>
            <person name="Uchiyama I."/>
            <person name="Ito T."/>
            <person name="Fujiyama A."/>
            <person name="Inagaki F."/>
            <person name="Takami H."/>
        </authorList>
    </citation>
    <scope>NUCLEOTIDE SEQUENCE</scope>
    <source>
        <strain evidence="1">Expedition CK06-06</strain>
    </source>
</reference>
<organism evidence="1">
    <name type="scientific">marine sediment metagenome</name>
    <dbReference type="NCBI Taxonomy" id="412755"/>
    <lineage>
        <taxon>unclassified sequences</taxon>
        <taxon>metagenomes</taxon>
        <taxon>ecological metagenomes</taxon>
    </lineage>
</organism>
<dbReference type="AlphaFoldDB" id="X1C5R3"/>
<accession>X1C5R3</accession>
<protein>
    <submittedName>
        <fullName evidence="1">Uncharacterized protein</fullName>
    </submittedName>
</protein>
<name>X1C5R3_9ZZZZ</name>
<proteinExistence type="predicted"/>
<comment type="caution">
    <text evidence="1">The sequence shown here is derived from an EMBL/GenBank/DDBJ whole genome shotgun (WGS) entry which is preliminary data.</text>
</comment>
<dbReference type="EMBL" id="BART01012337">
    <property type="protein sequence ID" value="GAG79726.1"/>
    <property type="molecule type" value="Genomic_DNA"/>
</dbReference>